<dbReference type="Pfam" id="PF25998">
    <property type="entry name" value="U-box_ZFPL1"/>
    <property type="match status" value="1"/>
</dbReference>
<dbReference type="InParanoid" id="F0ZDF4"/>
<dbReference type="VEuPathDB" id="AmoebaDB:DICPUDRAFT_97036"/>
<dbReference type="Gene3D" id="3.30.40.10">
    <property type="entry name" value="Zinc/RING finger domain, C3HC4 (zinc finger)"/>
    <property type="match status" value="1"/>
</dbReference>
<dbReference type="FunCoup" id="F0ZDF4">
    <property type="interactions" value="30"/>
</dbReference>
<dbReference type="eggNOG" id="KOG3970">
    <property type="taxonomic scope" value="Eukaryota"/>
</dbReference>
<comment type="similarity">
    <text evidence="2">Belongs to the ZFPL1 family.</text>
</comment>
<accession>F0ZDF4</accession>
<dbReference type="STRING" id="5786.F0ZDF4"/>
<feature type="transmembrane region" description="Helical" evidence="11">
    <location>
        <begin position="282"/>
        <end position="300"/>
    </location>
</feature>
<dbReference type="InterPro" id="IPR058731">
    <property type="entry name" value="Znf-B_box_ZFPL1-like"/>
</dbReference>
<name>F0ZDF4_DICPU</name>
<dbReference type="EMBL" id="GL870985">
    <property type="protein sequence ID" value="EGC38033.1"/>
    <property type="molecule type" value="Genomic_DNA"/>
</dbReference>
<evidence type="ECO:0000256" key="6">
    <source>
        <dbReference type="ARBA" id="ARBA00022833"/>
    </source>
</evidence>
<dbReference type="Proteomes" id="UP000001064">
    <property type="component" value="Unassembled WGS sequence"/>
</dbReference>
<dbReference type="RefSeq" id="XP_003285434.1">
    <property type="nucleotide sequence ID" value="XM_003285386.1"/>
</dbReference>
<feature type="region of interest" description="Disordered" evidence="10">
    <location>
        <begin position="141"/>
        <end position="227"/>
    </location>
</feature>
<keyword evidence="6" id="KW-0862">Zinc</keyword>
<keyword evidence="5 9" id="KW-0863">Zinc-finger</keyword>
<keyword evidence="8 11" id="KW-0472">Membrane</keyword>
<evidence type="ECO:0000256" key="11">
    <source>
        <dbReference type="SAM" id="Phobius"/>
    </source>
</evidence>
<keyword evidence="14" id="KW-1185">Reference proteome</keyword>
<dbReference type="AlphaFoldDB" id="F0ZDF4"/>
<dbReference type="PANTHER" id="PTHR12981:SF0">
    <property type="entry name" value="ZINC FINGER PROTEIN-LIKE 1"/>
    <property type="match status" value="1"/>
</dbReference>
<dbReference type="GO" id="GO:0005794">
    <property type="term" value="C:Golgi apparatus"/>
    <property type="evidence" value="ECO:0000318"/>
    <property type="project" value="GO_Central"/>
</dbReference>
<proteinExistence type="inferred from homology"/>
<dbReference type="GeneID" id="10502902"/>
<feature type="compositionally biased region" description="Low complexity" evidence="10">
    <location>
        <begin position="144"/>
        <end position="189"/>
    </location>
</feature>
<evidence type="ECO:0000313" key="14">
    <source>
        <dbReference type="Proteomes" id="UP000001064"/>
    </source>
</evidence>
<evidence type="ECO:0000256" key="7">
    <source>
        <dbReference type="ARBA" id="ARBA00022989"/>
    </source>
</evidence>
<evidence type="ECO:0000256" key="5">
    <source>
        <dbReference type="ARBA" id="ARBA00022771"/>
    </source>
</evidence>
<dbReference type="InterPro" id="IPR013083">
    <property type="entry name" value="Znf_RING/FYVE/PHD"/>
</dbReference>
<dbReference type="SMART" id="SM00184">
    <property type="entry name" value="RING"/>
    <property type="match status" value="1"/>
</dbReference>
<dbReference type="OMA" id="CKCKKRS"/>
<dbReference type="OrthoDB" id="1916590at2759"/>
<evidence type="ECO:0000256" key="4">
    <source>
        <dbReference type="ARBA" id="ARBA00022723"/>
    </source>
</evidence>
<dbReference type="KEGG" id="dpp:DICPUDRAFT_97036"/>
<dbReference type="PANTHER" id="PTHR12981">
    <property type="entry name" value="ZINC FINGER PROTEIN-LIKE 1"/>
    <property type="match status" value="1"/>
</dbReference>
<organism evidence="13 14">
    <name type="scientific">Dictyostelium purpureum</name>
    <name type="common">Slime mold</name>
    <dbReference type="NCBI Taxonomy" id="5786"/>
    <lineage>
        <taxon>Eukaryota</taxon>
        <taxon>Amoebozoa</taxon>
        <taxon>Evosea</taxon>
        <taxon>Eumycetozoa</taxon>
        <taxon>Dictyostelia</taxon>
        <taxon>Dictyosteliales</taxon>
        <taxon>Dictyosteliaceae</taxon>
        <taxon>Dictyostelium</taxon>
    </lineage>
</organism>
<evidence type="ECO:0000256" key="1">
    <source>
        <dbReference type="ARBA" id="ARBA00004167"/>
    </source>
</evidence>
<dbReference type="GO" id="GO:0008270">
    <property type="term" value="F:zinc ion binding"/>
    <property type="evidence" value="ECO:0007669"/>
    <property type="project" value="UniProtKB-KW"/>
</dbReference>
<comment type="subcellular location">
    <subcellularLocation>
        <location evidence="1">Membrane</location>
        <topology evidence="1">Single-pass membrane protein</topology>
    </subcellularLocation>
</comment>
<evidence type="ECO:0000256" key="10">
    <source>
        <dbReference type="SAM" id="MobiDB-lite"/>
    </source>
</evidence>
<feature type="compositionally biased region" description="Polar residues" evidence="10">
    <location>
        <begin position="190"/>
        <end position="208"/>
    </location>
</feature>
<dbReference type="InterPro" id="IPR058730">
    <property type="entry name" value="U-box_ZFPL1-like"/>
</dbReference>
<keyword evidence="3 11" id="KW-0812">Transmembrane</keyword>
<dbReference type="InterPro" id="IPR001841">
    <property type="entry name" value="Znf_RING"/>
</dbReference>
<evidence type="ECO:0000256" key="3">
    <source>
        <dbReference type="ARBA" id="ARBA00022692"/>
    </source>
</evidence>
<sequence length="319" mass="35850">MGVCKCKKRSEDFCFNHKRFICDSCVVSDHPICYIRSYVDWLTDCDFEDSVCGVCKGRFDADDTNDSVRLGCYHLFHPECIDVYVATLSPNTPPSSYPCPKCPKPILPTNDSNSALSESMRDKFSLSSWADPVLGPLRLKKEQQQQQLQQQQQQTNTSLNGSGTTSNYNSTLTYHHHSSSGNNASPPSSTNDFYSGSASGVGSNSLINPSLLEETPPLSHLNTNPYGLASRKHEDTVIQLNHQNINNNNNNINQIYDDYDKYNKKQVNPISKIITKIKETKPIYLVMFTIIVILFLYIIMKAPSTDSNEQPKVDQKDTK</sequence>
<dbReference type="SUPFAM" id="SSF57850">
    <property type="entry name" value="RING/U-box"/>
    <property type="match status" value="1"/>
</dbReference>
<dbReference type="Pfam" id="PF25993">
    <property type="entry name" value="zf-B_box_ZFPL1"/>
    <property type="match status" value="1"/>
</dbReference>
<evidence type="ECO:0000256" key="9">
    <source>
        <dbReference type="PROSITE-ProRule" id="PRU00175"/>
    </source>
</evidence>
<evidence type="ECO:0000256" key="8">
    <source>
        <dbReference type="ARBA" id="ARBA00023136"/>
    </source>
</evidence>
<gene>
    <name evidence="13" type="ORF">DICPUDRAFT_97036</name>
</gene>
<keyword evidence="7 11" id="KW-1133">Transmembrane helix</keyword>
<reference evidence="14" key="1">
    <citation type="journal article" date="2011" name="Genome Biol.">
        <title>Comparative genomics of the social amoebae Dictyostelium discoideum and Dictyostelium purpureum.</title>
        <authorList>
            <consortium name="US DOE Joint Genome Institute (JGI-PGF)"/>
            <person name="Sucgang R."/>
            <person name="Kuo A."/>
            <person name="Tian X."/>
            <person name="Salerno W."/>
            <person name="Parikh A."/>
            <person name="Feasley C.L."/>
            <person name="Dalin E."/>
            <person name="Tu H."/>
            <person name="Huang E."/>
            <person name="Barry K."/>
            <person name="Lindquist E."/>
            <person name="Shapiro H."/>
            <person name="Bruce D."/>
            <person name="Schmutz J."/>
            <person name="Salamov A."/>
            <person name="Fey P."/>
            <person name="Gaudet P."/>
            <person name="Anjard C."/>
            <person name="Babu M.M."/>
            <person name="Basu S."/>
            <person name="Bushmanova Y."/>
            <person name="van der Wel H."/>
            <person name="Katoh-Kurasawa M."/>
            <person name="Dinh C."/>
            <person name="Coutinho P.M."/>
            <person name="Saito T."/>
            <person name="Elias M."/>
            <person name="Schaap P."/>
            <person name="Kay R.R."/>
            <person name="Henrissat B."/>
            <person name="Eichinger L."/>
            <person name="Rivero F."/>
            <person name="Putnam N.H."/>
            <person name="West C.M."/>
            <person name="Loomis W.F."/>
            <person name="Chisholm R.L."/>
            <person name="Shaulsky G."/>
            <person name="Strassmann J.E."/>
            <person name="Queller D.C."/>
            <person name="Kuspa A."/>
            <person name="Grigoriev I.V."/>
        </authorList>
    </citation>
    <scope>NUCLEOTIDE SEQUENCE [LARGE SCALE GENOMIC DNA]</scope>
    <source>
        <strain evidence="14">QSDP1</strain>
    </source>
</reference>
<evidence type="ECO:0000259" key="12">
    <source>
        <dbReference type="PROSITE" id="PS50089"/>
    </source>
</evidence>
<dbReference type="InterPro" id="IPR039043">
    <property type="entry name" value="ZFPL1"/>
</dbReference>
<keyword evidence="4" id="KW-0479">Metal-binding</keyword>
<feature type="domain" description="RING-type" evidence="12">
    <location>
        <begin position="52"/>
        <end position="102"/>
    </location>
</feature>
<evidence type="ECO:0000313" key="13">
    <source>
        <dbReference type="EMBL" id="EGC38033.1"/>
    </source>
</evidence>
<dbReference type="PROSITE" id="PS50089">
    <property type="entry name" value="ZF_RING_2"/>
    <property type="match status" value="1"/>
</dbReference>
<evidence type="ECO:0000256" key="2">
    <source>
        <dbReference type="ARBA" id="ARBA00005561"/>
    </source>
</evidence>
<dbReference type="GO" id="GO:0016020">
    <property type="term" value="C:membrane"/>
    <property type="evidence" value="ECO:0007669"/>
    <property type="project" value="UniProtKB-SubCell"/>
</dbReference>
<dbReference type="CDD" id="cd16487">
    <property type="entry name" value="mRING-H2-C3DHC3_ZFPL1"/>
    <property type="match status" value="1"/>
</dbReference>
<protein>
    <recommendedName>
        <fullName evidence="12">RING-type domain-containing protein</fullName>
    </recommendedName>
</protein>